<evidence type="ECO:0000313" key="2">
    <source>
        <dbReference type="EMBL" id="MBP2291117.1"/>
    </source>
</evidence>
<comment type="caution">
    <text evidence="2">The sequence shown here is derived from an EMBL/GenBank/DDBJ whole genome shotgun (WGS) entry which is preliminary data.</text>
</comment>
<evidence type="ECO:0000256" key="1">
    <source>
        <dbReference type="SAM" id="MobiDB-lite"/>
    </source>
</evidence>
<accession>A0ABS4SF40</accession>
<evidence type="ECO:0008006" key="4">
    <source>
        <dbReference type="Google" id="ProtNLM"/>
    </source>
</evidence>
<proteinExistence type="predicted"/>
<gene>
    <name evidence="2" type="ORF">J2851_000859</name>
</gene>
<organism evidence="2 3">
    <name type="scientific">Azospirillum rugosum</name>
    <dbReference type="NCBI Taxonomy" id="416170"/>
    <lineage>
        <taxon>Bacteria</taxon>
        <taxon>Pseudomonadati</taxon>
        <taxon>Pseudomonadota</taxon>
        <taxon>Alphaproteobacteria</taxon>
        <taxon>Rhodospirillales</taxon>
        <taxon>Azospirillaceae</taxon>
        <taxon>Azospirillum</taxon>
    </lineage>
</organism>
<dbReference type="Proteomes" id="UP000781958">
    <property type="component" value="Unassembled WGS sequence"/>
</dbReference>
<keyword evidence="3" id="KW-1185">Reference proteome</keyword>
<name>A0ABS4SF40_9PROT</name>
<dbReference type="CDD" id="cd00093">
    <property type="entry name" value="HTH_XRE"/>
    <property type="match status" value="1"/>
</dbReference>
<dbReference type="EMBL" id="JAGINP010000002">
    <property type="protein sequence ID" value="MBP2291117.1"/>
    <property type="molecule type" value="Genomic_DNA"/>
</dbReference>
<feature type="region of interest" description="Disordered" evidence="1">
    <location>
        <begin position="93"/>
        <end position="153"/>
    </location>
</feature>
<reference evidence="2 3" key="1">
    <citation type="submission" date="2021-03" db="EMBL/GenBank/DDBJ databases">
        <title>Genomic Encyclopedia of Type Strains, Phase III (KMG-III): the genomes of soil and plant-associated and newly described type strains.</title>
        <authorList>
            <person name="Whitman W."/>
        </authorList>
    </citation>
    <scope>NUCLEOTIDE SEQUENCE [LARGE SCALE GENOMIC DNA]</scope>
    <source>
        <strain evidence="2 3">IMMIB AFH-6</strain>
    </source>
</reference>
<feature type="compositionally biased region" description="Low complexity" evidence="1">
    <location>
        <begin position="117"/>
        <end position="128"/>
    </location>
</feature>
<protein>
    <recommendedName>
        <fullName evidence="4">HTH cro/C1-type domain-containing protein</fullName>
    </recommendedName>
</protein>
<dbReference type="InterPro" id="IPR001387">
    <property type="entry name" value="Cro/C1-type_HTH"/>
</dbReference>
<sequence length="320" mass="35501">MTLNLNANHNIAALRRRSRLKQEAFASLVGTRQFDISRIEKCISEVSPDKLERFYRSVIQNKDNLPSGLLSEWFRPEILRLSPSQFALLMEGNSDQSEYPGPEFVADADAIPGDDQSNAASAAAKPSADGPRGKSDGESADPPSNRPRSSSGIHTPERFVGYYIGLRMSGARQVAYHFEALHVEAAEEGGLMCRLFRPGRKRGVSQFYEGELHGAPLNMLFNYASVGDHHDRGVITFAATMENPCETLFGLSVHVSNSNPPRLISTPALFIREVGDRLAWEDVKLRVASLSDTEMRDYVERLRKEVSSRQDVTHLSPVSP</sequence>
<dbReference type="RefSeq" id="WP_209764432.1">
    <property type="nucleotide sequence ID" value="NZ_JAGINP010000002.1"/>
</dbReference>
<evidence type="ECO:0000313" key="3">
    <source>
        <dbReference type="Proteomes" id="UP000781958"/>
    </source>
</evidence>